<dbReference type="InterPro" id="IPR036390">
    <property type="entry name" value="WH_DNA-bd_sf"/>
</dbReference>
<dbReference type="KEGG" id="ari:UM93_06725"/>
<dbReference type="RefSeq" id="WP_045074546.1">
    <property type="nucleotide sequence ID" value="NZ_CP011005.1"/>
</dbReference>
<dbReference type="PRINTS" id="PR00033">
    <property type="entry name" value="HTHASNC"/>
</dbReference>
<dbReference type="SUPFAM" id="SSF46785">
    <property type="entry name" value="Winged helix' DNA-binding domain"/>
    <property type="match status" value="1"/>
</dbReference>
<keyword evidence="3" id="KW-0804">Transcription</keyword>
<evidence type="ECO:0000259" key="4">
    <source>
        <dbReference type="Pfam" id="PF01037"/>
    </source>
</evidence>
<dbReference type="Pfam" id="PF01037">
    <property type="entry name" value="AsnC_trans_reg"/>
    <property type="match status" value="1"/>
</dbReference>
<dbReference type="Gene3D" id="3.30.70.920">
    <property type="match status" value="1"/>
</dbReference>
<evidence type="ECO:0000256" key="3">
    <source>
        <dbReference type="ARBA" id="ARBA00023163"/>
    </source>
</evidence>
<protein>
    <submittedName>
        <fullName evidence="5">AsnC family transcriptional regulator</fullName>
    </submittedName>
</protein>
<keyword evidence="6" id="KW-1185">Reference proteome</keyword>
<dbReference type="Proteomes" id="UP000061839">
    <property type="component" value="Chromosome"/>
</dbReference>
<evidence type="ECO:0000313" key="6">
    <source>
        <dbReference type="Proteomes" id="UP000061839"/>
    </source>
</evidence>
<dbReference type="EMBL" id="CP011005">
    <property type="protein sequence ID" value="AJT41289.1"/>
    <property type="molecule type" value="Genomic_DNA"/>
</dbReference>
<dbReference type="InterPro" id="IPR000485">
    <property type="entry name" value="AsnC-type_HTH_dom"/>
</dbReference>
<dbReference type="GO" id="GO:0043565">
    <property type="term" value="F:sequence-specific DNA binding"/>
    <property type="evidence" value="ECO:0007669"/>
    <property type="project" value="InterPro"/>
</dbReference>
<dbReference type="Gene3D" id="1.10.10.10">
    <property type="entry name" value="Winged helix-like DNA-binding domain superfamily/Winged helix DNA-binding domain"/>
    <property type="match status" value="1"/>
</dbReference>
<keyword evidence="1" id="KW-0805">Transcription regulation</keyword>
<dbReference type="SUPFAM" id="SSF54909">
    <property type="entry name" value="Dimeric alpha+beta barrel"/>
    <property type="match status" value="1"/>
</dbReference>
<organism evidence="5 6">
    <name type="scientific">Psychromicrobium lacuslunae</name>
    <dbReference type="NCBI Taxonomy" id="1618207"/>
    <lineage>
        <taxon>Bacteria</taxon>
        <taxon>Bacillati</taxon>
        <taxon>Actinomycetota</taxon>
        <taxon>Actinomycetes</taxon>
        <taxon>Micrococcales</taxon>
        <taxon>Micrococcaceae</taxon>
        <taxon>Psychromicrobium</taxon>
    </lineage>
</organism>
<dbReference type="PATRIC" id="fig|1618207.4.peg.1363"/>
<dbReference type="AlphaFoldDB" id="A0A0D4BY94"/>
<evidence type="ECO:0000256" key="2">
    <source>
        <dbReference type="ARBA" id="ARBA00023125"/>
    </source>
</evidence>
<feature type="domain" description="Transcription regulator AsnC/Lrp ligand binding" evidence="4">
    <location>
        <begin position="71"/>
        <end position="139"/>
    </location>
</feature>
<dbReference type="STRING" id="1618207.UM93_06725"/>
<dbReference type="InterPro" id="IPR019888">
    <property type="entry name" value="Tscrpt_reg_AsnC-like"/>
</dbReference>
<name>A0A0D4BY94_9MICC</name>
<dbReference type="SMART" id="SM00344">
    <property type="entry name" value="HTH_ASNC"/>
    <property type="match status" value="1"/>
</dbReference>
<dbReference type="InterPro" id="IPR036388">
    <property type="entry name" value="WH-like_DNA-bd_sf"/>
</dbReference>
<evidence type="ECO:0000313" key="5">
    <source>
        <dbReference type="EMBL" id="AJT41289.1"/>
    </source>
</evidence>
<dbReference type="OrthoDB" id="9809462at2"/>
<dbReference type="InterPro" id="IPR011008">
    <property type="entry name" value="Dimeric_a/b-barrel"/>
</dbReference>
<reference evidence="5 6" key="1">
    <citation type="journal article" date="2015" name="Genome Announc.">
        <title>Complete Genome Sequencing of Protease-Producing Novel Arthrobacter sp. Strain IHBB 11108 Using PacBio Single-Molecule Real-Time Sequencing Technology.</title>
        <authorList>
            <person name="Kiran S."/>
            <person name="Swarnkar M.K."/>
            <person name="Pal M."/>
            <person name="Thakur R."/>
            <person name="Tewari R."/>
            <person name="Singh A.K."/>
            <person name="Gulati A."/>
        </authorList>
    </citation>
    <scope>NUCLEOTIDE SEQUENCE [LARGE SCALE GENOMIC DNA]</scope>
    <source>
        <strain evidence="5 6">IHBB 11108</strain>
    </source>
</reference>
<proteinExistence type="predicted"/>
<sequence>MIDTLDARIVRLYTEEPRTSALEASRQLGVARATLTSRLEKLQASGAIRSWSPSLAPANFGFPVLAFCFLTIEQNRGHDIVVQALVEIPEVMDVHTVSGESDMLVKVAARSNADLQRVLDSIAATEVVVRSSTVLALNTHFEARALPLFETAARA</sequence>
<dbReference type="HOGENOM" id="CLU_091233_5_0_11"/>
<gene>
    <name evidence="5" type="ORF">UM93_06725</name>
</gene>
<dbReference type="GO" id="GO:0005829">
    <property type="term" value="C:cytosol"/>
    <property type="evidence" value="ECO:0007669"/>
    <property type="project" value="TreeGrafter"/>
</dbReference>
<keyword evidence="2" id="KW-0238">DNA-binding</keyword>
<accession>A0A0D4BY94</accession>
<dbReference type="Pfam" id="PF13412">
    <property type="entry name" value="HTH_24"/>
    <property type="match status" value="1"/>
</dbReference>
<dbReference type="PANTHER" id="PTHR30154">
    <property type="entry name" value="LEUCINE-RESPONSIVE REGULATORY PROTEIN"/>
    <property type="match status" value="1"/>
</dbReference>
<dbReference type="GO" id="GO:0043200">
    <property type="term" value="P:response to amino acid"/>
    <property type="evidence" value="ECO:0007669"/>
    <property type="project" value="TreeGrafter"/>
</dbReference>
<dbReference type="InterPro" id="IPR019887">
    <property type="entry name" value="Tscrpt_reg_AsnC/Lrp_C"/>
</dbReference>
<evidence type="ECO:0000256" key="1">
    <source>
        <dbReference type="ARBA" id="ARBA00023015"/>
    </source>
</evidence>
<dbReference type="PANTHER" id="PTHR30154:SF34">
    <property type="entry name" value="TRANSCRIPTIONAL REGULATOR AZLB"/>
    <property type="match status" value="1"/>
</dbReference>